<evidence type="ECO:0000259" key="2">
    <source>
        <dbReference type="Pfam" id="PF00582"/>
    </source>
</evidence>
<dbReference type="AlphaFoldDB" id="A0AAE3CZT5"/>
<protein>
    <submittedName>
        <fullName evidence="3">Universal stress protein</fullName>
    </submittedName>
</protein>
<comment type="caution">
    <text evidence="3">The sequence shown here is derived from an EMBL/GenBank/DDBJ whole genome shotgun (WGS) entry which is preliminary data.</text>
</comment>
<gene>
    <name evidence="3" type="ORF">K1W69_03600</name>
</gene>
<dbReference type="InterPro" id="IPR006016">
    <property type="entry name" value="UspA"/>
</dbReference>
<dbReference type="PANTHER" id="PTHR46268">
    <property type="entry name" value="STRESS RESPONSE PROTEIN NHAX"/>
    <property type="match status" value="1"/>
</dbReference>
<dbReference type="PANTHER" id="PTHR46268:SF15">
    <property type="entry name" value="UNIVERSAL STRESS PROTEIN HP_0031"/>
    <property type="match status" value="1"/>
</dbReference>
<dbReference type="Proteomes" id="UP001196509">
    <property type="component" value="Unassembled WGS sequence"/>
</dbReference>
<dbReference type="InterPro" id="IPR006015">
    <property type="entry name" value="Universal_stress_UspA"/>
</dbReference>
<organism evidence="3 4">
    <name type="scientific">Flavimaribacter sediminis</name>
    <dbReference type="NCBI Taxonomy" id="2865987"/>
    <lineage>
        <taxon>Bacteria</taxon>
        <taxon>Pseudomonadati</taxon>
        <taxon>Pseudomonadota</taxon>
        <taxon>Alphaproteobacteria</taxon>
        <taxon>Hyphomicrobiales</taxon>
        <taxon>Rhizobiaceae</taxon>
        <taxon>Flavimaribacter</taxon>
    </lineage>
</organism>
<dbReference type="PRINTS" id="PR01438">
    <property type="entry name" value="UNVRSLSTRESS"/>
</dbReference>
<evidence type="ECO:0000313" key="4">
    <source>
        <dbReference type="Proteomes" id="UP001196509"/>
    </source>
</evidence>
<evidence type="ECO:0000313" key="3">
    <source>
        <dbReference type="EMBL" id="MBW8636262.1"/>
    </source>
</evidence>
<reference evidence="3" key="1">
    <citation type="submission" date="2021-08" db="EMBL/GenBank/DDBJ databases">
        <title>Hoeflea bacterium WL0058 sp. nov., isolated from the sediment.</title>
        <authorList>
            <person name="Wang L."/>
            <person name="Zhang D."/>
        </authorList>
    </citation>
    <scope>NUCLEOTIDE SEQUENCE</scope>
    <source>
        <strain evidence="3">WL0058</strain>
    </source>
</reference>
<evidence type="ECO:0000256" key="1">
    <source>
        <dbReference type="ARBA" id="ARBA00008791"/>
    </source>
</evidence>
<comment type="similarity">
    <text evidence="1">Belongs to the universal stress protein A family.</text>
</comment>
<proteinExistence type="inferred from homology"/>
<dbReference type="RefSeq" id="WP_220226961.1">
    <property type="nucleotide sequence ID" value="NZ_JAICBX010000001.1"/>
</dbReference>
<keyword evidence="4" id="KW-1185">Reference proteome</keyword>
<dbReference type="Gene3D" id="3.40.50.12370">
    <property type="match status" value="1"/>
</dbReference>
<name>A0AAE3CZT5_9HYPH</name>
<dbReference type="EMBL" id="JAICBX010000001">
    <property type="protein sequence ID" value="MBW8636262.1"/>
    <property type="molecule type" value="Genomic_DNA"/>
</dbReference>
<dbReference type="Pfam" id="PF00582">
    <property type="entry name" value="Usp"/>
    <property type="match status" value="1"/>
</dbReference>
<sequence length="276" mass="29144">MSVTTLLTIHSIDEAADAIQPFVALAGDIGAHLDIIVLGVVKSIPTANYPGLPDYSMADEYSRIIKSADERAKALDAMIAQSGVSASVTIECCSRGMVGHTVSRHAMIADVTVLANGGVPEDALATEAFNGVIFESGQPVVVLGRSSTPFTQARRVLMAWNGEPEAASAIHLALPMLETMEEVHLVLVDPDGGGTTANPGDAMALFLARRGLKVTVDVIASAGRDVSDVLLQHALYKDADLIVMGAYGRSRLREWLLGGTTRTMLEKATIPLLMAH</sequence>
<dbReference type="SUPFAM" id="SSF52402">
    <property type="entry name" value="Adenine nucleotide alpha hydrolases-like"/>
    <property type="match status" value="1"/>
</dbReference>
<accession>A0AAE3CZT5</accession>
<feature type="domain" description="UspA" evidence="2">
    <location>
        <begin position="154"/>
        <end position="275"/>
    </location>
</feature>
<dbReference type="CDD" id="cd00293">
    <property type="entry name" value="USP-like"/>
    <property type="match status" value="1"/>
</dbReference>